<dbReference type="EMBL" id="BJNG01000014">
    <property type="protein sequence ID" value="GEC19287.1"/>
    <property type="molecule type" value="Genomic_DNA"/>
</dbReference>
<dbReference type="PANTHER" id="PTHR35936">
    <property type="entry name" value="MEMBRANE-BOUND LYTIC MUREIN TRANSGLYCOSYLASE F"/>
    <property type="match status" value="1"/>
</dbReference>
<evidence type="ECO:0000313" key="3">
    <source>
        <dbReference type="EMBL" id="GEC19287.1"/>
    </source>
</evidence>
<dbReference type="SUPFAM" id="SSF53850">
    <property type="entry name" value="Periplasmic binding protein-like II"/>
    <property type="match status" value="1"/>
</dbReference>
<dbReference type="InterPro" id="IPR001638">
    <property type="entry name" value="Solute-binding_3/MltF_N"/>
</dbReference>
<evidence type="ECO:0000259" key="2">
    <source>
        <dbReference type="SMART" id="SM00062"/>
    </source>
</evidence>
<keyword evidence="4" id="KW-1185">Reference proteome</keyword>
<comment type="caution">
    <text evidence="3">The sequence shown here is derived from an EMBL/GenBank/DDBJ whole genome shotgun (WGS) entry which is preliminary data.</text>
</comment>
<dbReference type="Gene3D" id="3.40.190.10">
    <property type="entry name" value="Periplasmic binding protein-like II"/>
    <property type="match status" value="2"/>
</dbReference>
<sequence>MWAGCRRCRSADLVPGLRDGQFDLVAAGMTITPERCGLVAFSRPDFVAPPAFLLPEGNPRGIGTFQGVARSGVVLAVLDGSAELAYARAAGIGDDRLLVVDTQSGLFRAVVDGRAQAGALTAISLRDELRRNPGTGVEITRPFEPTLGGRTVVPAAGFAMRTGDDDLRAAFDAELAALQESGEWARITEPFGLGADNLPDPDLTTGTLCSPG</sequence>
<proteinExistence type="predicted"/>
<dbReference type="AlphaFoldDB" id="A0A4Y3WK07"/>
<reference evidence="3 4" key="1">
    <citation type="submission" date="2019-06" db="EMBL/GenBank/DDBJ databases">
        <title>Whole genome shotgun sequence of Pseudonocardia hydrocarbonoxydans NBRC 14498.</title>
        <authorList>
            <person name="Hosoyama A."/>
            <person name="Uohara A."/>
            <person name="Ohji S."/>
            <person name="Ichikawa N."/>
        </authorList>
    </citation>
    <scope>NUCLEOTIDE SEQUENCE [LARGE SCALE GENOMIC DNA]</scope>
    <source>
        <strain evidence="3 4">NBRC 14498</strain>
    </source>
</reference>
<evidence type="ECO:0000256" key="1">
    <source>
        <dbReference type="ARBA" id="ARBA00022729"/>
    </source>
</evidence>
<accession>A0A4Y3WK07</accession>
<dbReference type="SMART" id="SM00062">
    <property type="entry name" value="PBPb"/>
    <property type="match status" value="1"/>
</dbReference>
<evidence type="ECO:0000313" key="4">
    <source>
        <dbReference type="Proteomes" id="UP000320338"/>
    </source>
</evidence>
<gene>
    <name evidence="3" type="ORF">PHY01_15700</name>
</gene>
<organism evidence="3 4">
    <name type="scientific">Pseudonocardia hydrocarbonoxydans</name>
    <dbReference type="NCBI Taxonomy" id="76726"/>
    <lineage>
        <taxon>Bacteria</taxon>
        <taxon>Bacillati</taxon>
        <taxon>Actinomycetota</taxon>
        <taxon>Actinomycetes</taxon>
        <taxon>Pseudonocardiales</taxon>
        <taxon>Pseudonocardiaceae</taxon>
        <taxon>Pseudonocardia</taxon>
    </lineage>
</organism>
<dbReference type="Proteomes" id="UP000320338">
    <property type="component" value="Unassembled WGS sequence"/>
</dbReference>
<dbReference type="Pfam" id="PF00497">
    <property type="entry name" value="SBP_bac_3"/>
    <property type="match status" value="1"/>
</dbReference>
<keyword evidence="1" id="KW-0732">Signal</keyword>
<dbReference type="PANTHER" id="PTHR35936:SF17">
    <property type="entry name" value="ARGININE-BINDING EXTRACELLULAR PROTEIN ARTP"/>
    <property type="match status" value="1"/>
</dbReference>
<name>A0A4Y3WK07_9PSEU</name>
<feature type="domain" description="Solute-binding protein family 3/N-terminal" evidence="2">
    <location>
        <begin position="1"/>
        <end position="195"/>
    </location>
</feature>
<protein>
    <recommendedName>
        <fullName evidence="2">Solute-binding protein family 3/N-terminal domain-containing protein</fullName>
    </recommendedName>
</protein>